<dbReference type="RefSeq" id="WP_154542864.1">
    <property type="nucleotide sequence ID" value="NZ_VUMY01000001.1"/>
</dbReference>
<sequence length="811" mass="90383">MSPKRKRHREQKRQETKLATLDPESPAGKYRAFKARQISPELEEFQGLFDFPLDDFQIQGCQVLDSGKDVLVTAPTSAGKTIVGLYGIFLALRQGLRLFYTTPIKALSNQKFQELQERFGVDEVGLLTGDTVINGDADIVVMTTEVLRNMIYAGSDLLRLGFVVMDEVHYLSDHFRGPVWEEIIIHLDPSVRLISLSATVSNSRQFADWLSTLRGETVVVATDTRPVPLEHFMVTTNGEIFPLFEEGKVGGNINRALLAEAAHLLIPRRGRMPRRRRANRPQIARNLEKQGLLPAIEFIFSRVGCDAAAAELVRDGIRLTTDEEADLIRERVETSLSGFNPADLSAINVFDWEETLAAGVASHHAGLLPIQKQIVEGLFASGLIRLVFATETLALGINMPARTVVLESLNKFNGSDRVNLTPGEYTQLTGRAGRRGIDTNGYALTLLDQKNPPQVLSSLAAGRSYPLHSAFAPNYNMAVNLLARTSFEGAQRTVEKSFAQYEALGSSKKLLANLNKFEQTSLQEREAAKCHRGDIFELVEEMQTLTRAEKQAKQRKHSGENTPVNRAKDREKIDRIRARMKTHPCYTCSERDDHLNHARRALKAEEQASQTRKRIEMRTKSLARQLRSTVEVLQELNYVDANHHLTANGETLQGVYSERDLLVVECLQRGIFNPLNVAELAGALSVCVAENRGGGLSRLIPANSSPRLARALEEMARINFDLTNLQQAHYLEPYELLETGEAMGLVAWSAGKPLSDCLELNGGMGAGDFVRAVRQVIDLSDQLRKVAPTDLSQRFRQLNLSLKRGVVAWDF</sequence>
<dbReference type="InterPro" id="IPR027417">
    <property type="entry name" value="P-loop_NTPase"/>
</dbReference>
<evidence type="ECO:0000256" key="5">
    <source>
        <dbReference type="SAM" id="MobiDB-lite"/>
    </source>
</evidence>
<dbReference type="AlphaFoldDB" id="A0A7K0K0A8"/>
<dbReference type="CDD" id="cd18795">
    <property type="entry name" value="SF2_C_Ski2"/>
    <property type="match status" value="1"/>
</dbReference>
<evidence type="ECO:0000313" key="8">
    <source>
        <dbReference type="EMBL" id="MST48838.1"/>
    </source>
</evidence>
<dbReference type="InterPro" id="IPR012961">
    <property type="entry name" value="Ski2/MTR4_C"/>
</dbReference>
<dbReference type="SMART" id="SM00490">
    <property type="entry name" value="HELICc"/>
    <property type="match status" value="1"/>
</dbReference>
<keyword evidence="3 8" id="KW-0347">Helicase</keyword>
<dbReference type="GO" id="GO:0055087">
    <property type="term" value="C:Ski complex"/>
    <property type="evidence" value="ECO:0007669"/>
    <property type="project" value="TreeGrafter"/>
</dbReference>
<dbReference type="InterPro" id="IPR014001">
    <property type="entry name" value="Helicase_ATP-bd"/>
</dbReference>
<dbReference type="Gene3D" id="1.10.3380.30">
    <property type="match status" value="1"/>
</dbReference>
<dbReference type="EMBL" id="VUMY01000001">
    <property type="protein sequence ID" value="MST48838.1"/>
    <property type="molecule type" value="Genomic_DNA"/>
</dbReference>
<dbReference type="Pfam" id="PF08148">
    <property type="entry name" value="DSHCT"/>
    <property type="match status" value="1"/>
</dbReference>
<evidence type="ECO:0000256" key="3">
    <source>
        <dbReference type="ARBA" id="ARBA00022806"/>
    </source>
</evidence>
<keyword evidence="9" id="KW-1185">Reference proteome</keyword>
<proteinExistence type="predicted"/>
<protein>
    <submittedName>
        <fullName evidence="8">DEAD/DEAH box helicase</fullName>
    </submittedName>
</protein>
<keyword evidence="2" id="KW-0378">Hydrolase</keyword>
<dbReference type="SMART" id="SM00487">
    <property type="entry name" value="DEXDc"/>
    <property type="match status" value="1"/>
</dbReference>
<dbReference type="InterPro" id="IPR001650">
    <property type="entry name" value="Helicase_C-like"/>
</dbReference>
<dbReference type="Proteomes" id="UP000442535">
    <property type="component" value="Unassembled WGS sequence"/>
</dbReference>
<dbReference type="SUPFAM" id="SSF52540">
    <property type="entry name" value="P-loop containing nucleoside triphosphate hydrolases"/>
    <property type="match status" value="1"/>
</dbReference>
<feature type="domain" description="Helicase ATP-binding" evidence="6">
    <location>
        <begin position="61"/>
        <end position="218"/>
    </location>
</feature>
<dbReference type="GO" id="GO:0003676">
    <property type="term" value="F:nucleic acid binding"/>
    <property type="evidence" value="ECO:0007669"/>
    <property type="project" value="InterPro"/>
</dbReference>
<evidence type="ECO:0000256" key="4">
    <source>
        <dbReference type="ARBA" id="ARBA00022840"/>
    </source>
</evidence>
<evidence type="ECO:0000313" key="9">
    <source>
        <dbReference type="Proteomes" id="UP000442535"/>
    </source>
</evidence>
<evidence type="ECO:0000259" key="6">
    <source>
        <dbReference type="PROSITE" id="PS51192"/>
    </source>
</evidence>
<dbReference type="Pfam" id="PF00270">
    <property type="entry name" value="DEAD"/>
    <property type="match status" value="1"/>
</dbReference>
<dbReference type="PANTHER" id="PTHR12131:SF1">
    <property type="entry name" value="ATP-DEPENDENT RNA HELICASE SUPV3L1, MITOCHONDRIAL-RELATED"/>
    <property type="match status" value="1"/>
</dbReference>
<organism evidence="8 9">
    <name type="scientific">Mobiluncus porci</name>
    <dbReference type="NCBI Taxonomy" id="2652278"/>
    <lineage>
        <taxon>Bacteria</taxon>
        <taxon>Bacillati</taxon>
        <taxon>Actinomycetota</taxon>
        <taxon>Actinomycetes</taxon>
        <taxon>Actinomycetales</taxon>
        <taxon>Actinomycetaceae</taxon>
        <taxon>Mobiluncus</taxon>
    </lineage>
</organism>
<feature type="compositionally biased region" description="Basic residues" evidence="5">
    <location>
        <begin position="1"/>
        <end position="11"/>
    </location>
</feature>
<dbReference type="InterPro" id="IPR050699">
    <property type="entry name" value="RNA-DNA_Helicase"/>
</dbReference>
<evidence type="ECO:0000256" key="2">
    <source>
        <dbReference type="ARBA" id="ARBA00022801"/>
    </source>
</evidence>
<dbReference type="Pfam" id="PF00271">
    <property type="entry name" value="Helicase_C"/>
    <property type="match status" value="1"/>
</dbReference>
<reference evidence="8 9" key="1">
    <citation type="submission" date="2019-08" db="EMBL/GenBank/DDBJ databases">
        <title>In-depth cultivation of the pig gut microbiome towards novel bacterial diversity and tailored functional studies.</title>
        <authorList>
            <person name="Wylensek D."/>
            <person name="Hitch T.C.A."/>
            <person name="Clavel T."/>
        </authorList>
    </citation>
    <scope>NUCLEOTIDE SEQUENCE [LARGE SCALE GENOMIC DNA]</scope>
    <source>
        <strain evidence="8 9">RF-GAM-744-WT-7</strain>
    </source>
</reference>
<dbReference type="GO" id="GO:0016787">
    <property type="term" value="F:hydrolase activity"/>
    <property type="evidence" value="ECO:0007669"/>
    <property type="project" value="UniProtKB-KW"/>
</dbReference>
<feature type="domain" description="Helicase C-terminal" evidence="7">
    <location>
        <begin position="279"/>
        <end position="483"/>
    </location>
</feature>
<accession>A0A7K0K0A8</accession>
<dbReference type="PROSITE" id="PS51192">
    <property type="entry name" value="HELICASE_ATP_BIND_1"/>
    <property type="match status" value="1"/>
</dbReference>
<dbReference type="SMART" id="SM01142">
    <property type="entry name" value="DSHCT"/>
    <property type="match status" value="1"/>
</dbReference>
<comment type="caution">
    <text evidence="8">The sequence shown here is derived from an EMBL/GenBank/DDBJ whole genome shotgun (WGS) entry which is preliminary data.</text>
</comment>
<name>A0A7K0K0A8_9ACTO</name>
<gene>
    <name evidence="8" type="ORF">FYJ63_00960</name>
</gene>
<keyword evidence="1" id="KW-0547">Nucleotide-binding</keyword>
<feature type="region of interest" description="Disordered" evidence="5">
    <location>
        <begin position="1"/>
        <end position="27"/>
    </location>
</feature>
<dbReference type="InterPro" id="IPR011545">
    <property type="entry name" value="DEAD/DEAH_box_helicase_dom"/>
</dbReference>
<evidence type="ECO:0000259" key="7">
    <source>
        <dbReference type="PROSITE" id="PS51194"/>
    </source>
</evidence>
<keyword evidence="4" id="KW-0067">ATP-binding</keyword>
<dbReference type="PROSITE" id="PS51194">
    <property type="entry name" value="HELICASE_CTER"/>
    <property type="match status" value="1"/>
</dbReference>
<dbReference type="GO" id="GO:0004386">
    <property type="term" value="F:helicase activity"/>
    <property type="evidence" value="ECO:0007669"/>
    <property type="project" value="UniProtKB-KW"/>
</dbReference>
<dbReference type="Gene3D" id="3.40.50.300">
    <property type="entry name" value="P-loop containing nucleotide triphosphate hydrolases"/>
    <property type="match status" value="2"/>
</dbReference>
<evidence type="ECO:0000256" key="1">
    <source>
        <dbReference type="ARBA" id="ARBA00022741"/>
    </source>
</evidence>
<dbReference type="PANTHER" id="PTHR12131">
    <property type="entry name" value="ATP-DEPENDENT RNA AND DNA HELICASE"/>
    <property type="match status" value="1"/>
</dbReference>
<dbReference type="GO" id="GO:0070478">
    <property type="term" value="P:nuclear-transcribed mRNA catabolic process, 3'-5' exonucleolytic nonsense-mediated decay"/>
    <property type="evidence" value="ECO:0007669"/>
    <property type="project" value="TreeGrafter"/>
</dbReference>
<dbReference type="GO" id="GO:0005524">
    <property type="term" value="F:ATP binding"/>
    <property type="evidence" value="ECO:0007669"/>
    <property type="project" value="UniProtKB-KW"/>
</dbReference>